<dbReference type="Gene3D" id="2.40.128.20">
    <property type="match status" value="1"/>
</dbReference>
<keyword evidence="5" id="KW-1185">Reference proteome</keyword>
<dbReference type="InterPro" id="IPR000463">
    <property type="entry name" value="Fatty_acid-bd"/>
</dbReference>
<organism evidence="4 5">
    <name type="scientific">Triplophysa tibetana</name>
    <dbReference type="NCBI Taxonomy" id="1572043"/>
    <lineage>
        <taxon>Eukaryota</taxon>
        <taxon>Metazoa</taxon>
        <taxon>Chordata</taxon>
        <taxon>Craniata</taxon>
        <taxon>Vertebrata</taxon>
        <taxon>Euteleostomi</taxon>
        <taxon>Actinopterygii</taxon>
        <taxon>Neopterygii</taxon>
        <taxon>Teleostei</taxon>
        <taxon>Ostariophysi</taxon>
        <taxon>Cypriniformes</taxon>
        <taxon>Nemacheilidae</taxon>
        <taxon>Triplophysa</taxon>
    </lineage>
</organism>
<dbReference type="InterPro" id="IPR000566">
    <property type="entry name" value="Lipocln_cytosolic_FA-bd_dom"/>
</dbReference>
<dbReference type="AlphaFoldDB" id="A0A5A9NGQ3"/>
<keyword evidence="2" id="KW-0813">Transport</keyword>
<evidence type="ECO:0000256" key="2">
    <source>
        <dbReference type="RuleBase" id="RU003696"/>
    </source>
</evidence>
<dbReference type="Pfam" id="PF00061">
    <property type="entry name" value="Lipocalin"/>
    <property type="match status" value="1"/>
</dbReference>
<dbReference type="PRINTS" id="PR00178">
    <property type="entry name" value="FATTYACIDBP"/>
</dbReference>
<evidence type="ECO:0000259" key="3">
    <source>
        <dbReference type="PROSITE" id="PS00214"/>
    </source>
</evidence>
<proteinExistence type="inferred from homology"/>
<accession>A0A5A9NGQ3</accession>
<protein>
    <submittedName>
        <fullName evidence="4">Fatty acid-binding protein, brain</fullName>
    </submittedName>
</protein>
<dbReference type="InterPro" id="IPR031259">
    <property type="entry name" value="ILBP"/>
</dbReference>
<evidence type="ECO:0000313" key="5">
    <source>
        <dbReference type="Proteomes" id="UP000324632"/>
    </source>
</evidence>
<evidence type="ECO:0000313" key="4">
    <source>
        <dbReference type="EMBL" id="KAA0708375.1"/>
    </source>
</evidence>
<reference evidence="4 5" key="1">
    <citation type="journal article" date="2019" name="Mol. Ecol. Resour.">
        <title>Chromosome-level genome assembly of Triplophysa tibetana, a fish adapted to the harsh high-altitude environment of the Tibetan Plateau.</title>
        <authorList>
            <person name="Yang X."/>
            <person name="Liu H."/>
            <person name="Ma Z."/>
            <person name="Zou Y."/>
            <person name="Zou M."/>
            <person name="Mao Y."/>
            <person name="Li X."/>
            <person name="Wang H."/>
            <person name="Chen T."/>
            <person name="Wang W."/>
            <person name="Yang R."/>
        </authorList>
    </citation>
    <scope>NUCLEOTIDE SEQUENCE [LARGE SCALE GENOMIC DNA]</scope>
    <source>
        <strain evidence="4">TTIB1903HZAU</strain>
        <tissue evidence="4">Muscle</tissue>
    </source>
</reference>
<dbReference type="Proteomes" id="UP000324632">
    <property type="component" value="Chromosome 18"/>
</dbReference>
<comment type="caution">
    <text evidence="4">The sequence shown here is derived from an EMBL/GenBank/DDBJ whole genome shotgun (WGS) entry which is preliminary data.</text>
</comment>
<sequence length="132" mass="14836">MVDAFCGTWKLVSSENFDEYLKALGVSFAIRQVAGALKPTLIISKQGDIVICKQQSTFKNSEISFRLGEEFDETTADGRQCKSLVVMDGDRFVQVQKWNGKETTYSREMKDGKMIAKLTYEGVVAVRSYEKA</sequence>
<name>A0A5A9NGQ3_9TELE</name>
<comment type="similarity">
    <text evidence="1 2">Belongs to the calycin superfamily. Fatty-acid binding protein (FABP) family.</text>
</comment>
<dbReference type="PANTHER" id="PTHR11955">
    <property type="entry name" value="FATTY ACID BINDING PROTEIN"/>
    <property type="match status" value="1"/>
</dbReference>
<dbReference type="EMBL" id="SOYY01000018">
    <property type="protein sequence ID" value="KAA0708375.1"/>
    <property type="molecule type" value="Genomic_DNA"/>
</dbReference>
<feature type="domain" description="Cytosolic fatty-acid binding proteins" evidence="3">
    <location>
        <begin position="7"/>
        <end position="24"/>
    </location>
</feature>
<dbReference type="SUPFAM" id="SSF50814">
    <property type="entry name" value="Lipocalins"/>
    <property type="match status" value="1"/>
</dbReference>
<dbReference type="GO" id="GO:0008289">
    <property type="term" value="F:lipid binding"/>
    <property type="evidence" value="ECO:0007669"/>
    <property type="project" value="InterPro"/>
</dbReference>
<dbReference type="OrthoDB" id="354351at2759"/>
<dbReference type="CDD" id="cd19443">
    <property type="entry name" value="FABP3-like"/>
    <property type="match status" value="1"/>
</dbReference>
<dbReference type="PROSITE" id="PS00214">
    <property type="entry name" value="FABP"/>
    <property type="match status" value="1"/>
</dbReference>
<dbReference type="InterPro" id="IPR012674">
    <property type="entry name" value="Calycin"/>
</dbReference>
<dbReference type="FunFam" id="2.40.128.20:FF:000001">
    <property type="entry name" value="Fatty acid-binding protein, adipocyte"/>
    <property type="match status" value="1"/>
</dbReference>
<gene>
    <name evidence="4" type="ORF">E1301_Tti005617</name>
</gene>
<evidence type="ECO:0000256" key="1">
    <source>
        <dbReference type="ARBA" id="ARBA00008390"/>
    </source>
</evidence>